<sequence length="95" mass="10036">MLPDAVDALAVGGRLAVLSYHSLEDRAVKQVLAAGARSTTPPGLPVEPPEHAPYLRLLTRGAEVASPDEIEDNPRAASVRLRAAERTRTTTGRAA</sequence>
<dbReference type="Proteomes" id="UP001157017">
    <property type="component" value="Unassembled WGS sequence"/>
</dbReference>
<dbReference type="PANTHER" id="PTHR11265">
    <property type="entry name" value="S-ADENOSYL-METHYLTRANSFERASE MRAW"/>
    <property type="match status" value="1"/>
</dbReference>
<gene>
    <name evidence="2" type="ORF">GCM10025868_06810</name>
</gene>
<evidence type="ECO:0008006" key="4">
    <source>
        <dbReference type="Google" id="ProtNLM"/>
    </source>
</evidence>
<dbReference type="InterPro" id="IPR029063">
    <property type="entry name" value="SAM-dependent_MTases_sf"/>
</dbReference>
<protein>
    <recommendedName>
        <fullName evidence="4">16S rRNA (Cytosine(1402)-N(4))-methyltransferase</fullName>
    </recommendedName>
</protein>
<dbReference type="InterPro" id="IPR002903">
    <property type="entry name" value="RsmH"/>
</dbReference>
<evidence type="ECO:0000313" key="3">
    <source>
        <dbReference type="Proteomes" id="UP001157017"/>
    </source>
</evidence>
<dbReference type="SUPFAM" id="SSF53335">
    <property type="entry name" value="S-adenosyl-L-methionine-dependent methyltransferases"/>
    <property type="match status" value="1"/>
</dbReference>
<feature type="region of interest" description="Disordered" evidence="1">
    <location>
        <begin position="68"/>
        <end position="95"/>
    </location>
</feature>
<dbReference type="PANTHER" id="PTHR11265:SF0">
    <property type="entry name" value="12S RRNA N4-METHYLCYTIDINE METHYLTRANSFERASE"/>
    <property type="match status" value="1"/>
</dbReference>
<evidence type="ECO:0000313" key="2">
    <source>
        <dbReference type="EMBL" id="GMA85431.1"/>
    </source>
</evidence>
<dbReference type="Pfam" id="PF01795">
    <property type="entry name" value="Methyltransf_5"/>
    <property type="match status" value="1"/>
</dbReference>
<dbReference type="Gene3D" id="3.40.50.150">
    <property type="entry name" value="Vaccinia Virus protein VP39"/>
    <property type="match status" value="1"/>
</dbReference>
<name>A0ABQ6JF62_9ACTN</name>
<reference evidence="3" key="1">
    <citation type="journal article" date="2019" name="Int. J. Syst. Evol. Microbiol.">
        <title>The Global Catalogue of Microorganisms (GCM) 10K type strain sequencing project: providing services to taxonomists for standard genome sequencing and annotation.</title>
        <authorList>
            <consortium name="The Broad Institute Genomics Platform"/>
            <consortium name="The Broad Institute Genome Sequencing Center for Infectious Disease"/>
            <person name="Wu L."/>
            <person name="Ma J."/>
        </authorList>
    </citation>
    <scope>NUCLEOTIDE SEQUENCE [LARGE SCALE GENOMIC DNA]</scope>
    <source>
        <strain evidence="3">NBRC 108730</strain>
    </source>
</reference>
<comment type="caution">
    <text evidence="2">The sequence shown here is derived from an EMBL/GenBank/DDBJ whole genome shotgun (WGS) entry which is preliminary data.</text>
</comment>
<organism evidence="2 3">
    <name type="scientific">Angustibacter aerolatus</name>
    <dbReference type="NCBI Taxonomy" id="1162965"/>
    <lineage>
        <taxon>Bacteria</taxon>
        <taxon>Bacillati</taxon>
        <taxon>Actinomycetota</taxon>
        <taxon>Actinomycetes</taxon>
        <taxon>Kineosporiales</taxon>
        <taxon>Kineosporiaceae</taxon>
    </lineage>
</organism>
<dbReference type="EMBL" id="BSUZ01000001">
    <property type="protein sequence ID" value="GMA85431.1"/>
    <property type="molecule type" value="Genomic_DNA"/>
</dbReference>
<accession>A0ABQ6JF62</accession>
<evidence type="ECO:0000256" key="1">
    <source>
        <dbReference type="SAM" id="MobiDB-lite"/>
    </source>
</evidence>
<keyword evidence="3" id="KW-1185">Reference proteome</keyword>
<proteinExistence type="predicted"/>